<dbReference type="EMBL" id="QXQB01000001">
    <property type="protein sequence ID" value="RJX40636.1"/>
    <property type="molecule type" value="Genomic_DNA"/>
</dbReference>
<feature type="transmembrane region" description="Helical" evidence="8">
    <location>
        <begin position="32"/>
        <end position="51"/>
    </location>
</feature>
<evidence type="ECO:0000313" key="10">
    <source>
        <dbReference type="Proteomes" id="UP000267798"/>
    </source>
</evidence>
<evidence type="ECO:0000256" key="1">
    <source>
        <dbReference type="ARBA" id="ARBA00004651"/>
    </source>
</evidence>
<evidence type="ECO:0000256" key="7">
    <source>
        <dbReference type="ARBA" id="ARBA00023136"/>
    </source>
</evidence>
<gene>
    <name evidence="9" type="ORF">D3P09_01055</name>
</gene>
<keyword evidence="4" id="KW-0997">Cell inner membrane</keyword>
<evidence type="ECO:0000256" key="5">
    <source>
        <dbReference type="ARBA" id="ARBA00022692"/>
    </source>
</evidence>
<evidence type="ECO:0000256" key="6">
    <source>
        <dbReference type="ARBA" id="ARBA00022989"/>
    </source>
</evidence>
<feature type="transmembrane region" description="Helical" evidence="8">
    <location>
        <begin position="240"/>
        <end position="262"/>
    </location>
</feature>
<keyword evidence="7 8" id="KW-0472">Membrane</keyword>
<evidence type="ECO:0000256" key="3">
    <source>
        <dbReference type="ARBA" id="ARBA00022475"/>
    </source>
</evidence>
<sequence>MTNQAAKRTGPDASYDDPSFSLKRWLSSDGNLTRLFVIMVVVFVTMTVLSPRTFLTLDSFSSMAFQFPVLGILSLAMMLTMVSGGIDLSIVGIANLTSILAAMVMVRLVPEGASAGTSFMYMLLGIVCAIIAGVLCGLLNGFAVAKIGIPPILVTLGSMQLFMGLAIVITKGQAIVGLPEQFSSIGNGSHIGIPVPLIIFALCVAAVYVLLNRRPYGMKLQLLGSNPTASRYGGINNTVVLLKTYALSGLLASIAGLVMIALTNSAKADYGTSYILQAILVVVLGGVNPNGGFGKIAGVVMAVLTLQFLSSGLNALHVGNFFKDFIWGIVLILVMVINAVSPRLKWKRRAAGSSKTSS</sequence>
<dbReference type="PANTHER" id="PTHR32196">
    <property type="entry name" value="ABC TRANSPORTER PERMEASE PROTEIN YPHD-RELATED-RELATED"/>
    <property type="match status" value="1"/>
</dbReference>
<dbReference type="AlphaFoldDB" id="A0A3A6PLM3"/>
<dbReference type="Proteomes" id="UP000267798">
    <property type="component" value="Unassembled WGS sequence"/>
</dbReference>
<comment type="caution">
    <text evidence="9">The sequence shown here is derived from an EMBL/GenBank/DDBJ whole genome shotgun (WGS) entry which is preliminary data.</text>
</comment>
<feature type="transmembrane region" description="Helical" evidence="8">
    <location>
        <begin position="190"/>
        <end position="211"/>
    </location>
</feature>
<keyword evidence="10" id="KW-1185">Reference proteome</keyword>
<evidence type="ECO:0000256" key="2">
    <source>
        <dbReference type="ARBA" id="ARBA00022448"/>
    </source>
</evidence>
<proteinExistence type="predicted"/>
<keyword evidence="6 8" id="KW-1133">Transmembrane helix</keyword>
<dbReference type="Pfam" id="PF02653">
    <property type="entry name" value="BPD_transp_2"/>
    <property type="match status" value="1"/>
</dbReference>
<feature type="transmembrane region" description="Helical" evidence="8">
    <location>
        <begin position="268"/>
        <end position="287"/>
    </location>
</feature>
<dbReference type="OrthoDB" id="9813906at2"/>
<accession>A0A3A6PLM3</accession>
<reference evidence="9 10" key="1">
    <citation type="submission" date="2018-09" db="EMBL/GenBank/DDBJ databases">
        <title>Paenibacillus aracenensis nov. sp. isolated from a cave in southern Spain.</title>
        <authorList>
            <person name="Jurado V."/>
            <person name="Gutierrez-Patricio S."/>
            <person name="Gonzalez-Pimentel J.L."/>
            <person name="Miller A.Z."/>
            <person name="Laiz L."/>
            <person name="Saiz-Jimenez C."/>
        </authorList>
    </citation>
    <scope>NUCLEOTIDE SEQUENCE [LARGE SCALE GENOMIC DNA]</scope>
    <source>
        <strain evidence="9 10">JCM 19203</strain>
    </source>
</reference>
<dbReference type="RefSeq" id="WP_120106404.1">
    <property type="nucleotide sequence ID" value="NZ_QXQB01000001.1"/>
</dbReference>
<feature type="transmembrane region" description="Helical" evidence="8">
    <location>
        <begin position="299"/>
        <end position="319"/>
    </location>
</feature>
<feature type="transmembrane region" description="Helical" evidence="8">
    <location>
        <begin position="152"/>
        <end position="170"/>
    </location>
</feature>
<dbReference type="GO" id="GO:0022857">
    <property type="term" value="F:transmembrane transporter activity"/>
    <property type="evidence" value="ECO:0007669"/>
    <property type="project" value="InterPro"/>
</dbReference>
<feature type="transmembrane region" description="Helical" evidence="8">
    <location>
        <begin position="325"/>
        <end position="341"/>
    </location>
</feature>
<feature type="transmembrane region" description="Helical" evidence="8">
    <location>
        <begin position="88"/>
        <end position="109"/>
    </location>
</feature>
<dbReference type="PANTHER" id="PTHR32196:SF21">
    <property type="entry name" value="ABC TRANSPORTER PERMEASE PROTEIN YPHD-RELATED"/>
    <property type="match status" value="1"/>
</dbReference>
<organism evidence="9 10">
    <name type="scientific">Paenibacillus pinisoli</name>
    <dbReference type="NCBI Taxonomy" id="1276110"/>
    <lineage>
        <taxon>Bacteria</taxon>
        <taxon>Bacillati</taxon>
        <taxon>Bacillota</taxon>
        <taxon>Bacilli</taxon>
        <taxon>Bacillales</taxon>
        <taxon>Paenibacillaceae</taxon>
        <taxon>Paenibacillus</taxon>
    </lineage>
</organism>
<comment type="subcellular location">
    <subcellularLocation>
        <location evidence="1">Cell membrane</location>
        <topology evidence="1">Multi-pass membrane protein</topology>
    </subcellularLocation>
</comment>
<dbReference type="GO" id="GO:0005886">
    <property type="term" value="C:plasma membrane"/>
    <property type="evidence" value="ECO:0007669"/>
    <property type="project" value="UniProtKB-SubCell"/>
</dbReference>
<evidence type="ECO:0000256" key="4">
    <source>
        <dbReference type="ARBA" id="ARBA00022519"/>
    </source>
</evidence>
<feature type="transmembrane region" description="Helical" evidence="8">
    <location>
        <begin position="121"/>
        <end position="145"/>
    </location>
</feature>
<dbReference type="InterPro" id="IPR001851">
    <property type="entry name" value="ABC_transp_permease"/>
</dbReference>
<evidence type="ECO:0000256" key="8">
    <source>
        <dbReference type="SAM" id="Phobius"/>
    </source>
</evidence>
<name>A0A3A6PLM3_9BACL</name>
<keyword evidence="3" id="KW-1003">Cell membrane</keyword>
<evidence type="ECO:0000313" key="9">
    <source>
        <dbReference type="EMBL" id="RJX40636.1"/>
    </source>
</evidence>
<feature type="transmembrane region" description="Helical" evidence="8">
    <location>
        <begin position="63"/>
        <end position="81"/>
    </location>
</feature>
<keyword evidence="2" id="KW-0813">Transport</keyword>
<protein>
    <submittedName>
        <fullName evidence="9">ABC transporter permease</fullName>
    </submittedName>
</protein>
<dbReference type="CDD" id="cd06579">
    <property type="entry name" value="TM_PBP1_transp_AraH_like"/>
    <property type="match status" value="1"/>
</dbReference>
<keyword evidence="5 8" id="KW-0812">Transmembrane</keyword>